<accession>A0A0C2MMT6</accession>
<organism evidence="1 2">
    <name type="scientific">Thelohanellus kitauei</name>
    <name type="common">Myxosporean</name>
    <dbReference type="NCBI Taxonomy" id="669202"/>
    <lineage>
        <taxon>Eukaryota</taxon>
        <taxon>Metazoa</taxon>
        <taxon>Cnidaria</taxon>
        <taxon>Myxozoa</taxon>
        <taxon>Myxosporea</taxon>
        <taxon>Bivalvulida</taxon>
        <taxon>Platysporina</taxon>
        <taxon>Myxobolidae</taxon>
        <taxon>Thelohanellus</taxon>
    </lineage>
</organism>
<dbReference type="EMBL" id="JWZT01002810">
    <property type="protein sequence ID" value="KII68546.1"/>
    <property type="molecule type" value="Genomic_DNA"/>
</dbReference>
<reference evidence="1 2" key="1">
    <citation type="journal article" date="2014" name="Genome Biol. Evol.">
        <title>The genome of the myxosporean Thelohanellus kitauei shows adaptations to nutrient acquisition within its fish host.</title>
        <authorList>
            <person name="Yang Y."/>
            <person name="Xiong J."/>
            <person name="Zhou Z."/>
            <person name="Huo F."/>
            <person name="Miao W."/>
            <person name="Ran C."/>
            <person name="Liu Y."/>
            <person name="Zhang J."/>
            <person name="Feng J."/>
            <person name="Wang M."/>
            <person name="Wang M."/>
            <person name="Wang L."/>
            <person name="Yao B."/>
        </authorList>
    </citation>
    <scope>NUCLEOTIDE SEQUENCE [LARGE SCALE GENOMIC DNA]</scope>
    <source>
        <strain evidence="1">Wuqing</strain>
    </source>
</reference>
<evidence type="ECO:0000313" key="2">
    <source>
        <dbReference type="Proteomes" id="UP000031668"/>
    </source>
</evidence>
<keyword evidence="2" id="KW-1185">Reference proteome</keyword>
<comment type="caution">
    <text evidence="1">The sequence shown here is derived from an EMBL/GenBank/DDBJ whole genome shotgun (WGS) entry which is preliminary data.</text>
</comment>
<dbReference type="AlphaFoldDB" id="A0A0C2MMT6"/>
<protein>
    <submittedName>
        <fullName evidence="1">Uncharacterized protein</fullName>
    </submittedName>
</protein>
<evidence type="ECO:0000313" key="1">
    <source>
        <dbReference type="EMBL" id="KII68546.1"/>
    </source>
</evidence>
<dbReference type="Proteomes" id="UP000031668">
    <property type="component" value="Unassembled WGS sequence"/>
</dbReference>
<name>A0A0C2MMT6_THEKT</name>
<sequence length="161" mass="18421">MLMGDLELLDSLSRATVGLALWNIYNTWIILTDFDATVICFREAFPFSAISKSNGTGSNDEIRSAVRCLAAVVHVLLVDMFEAIDLLAESMPRHEKMDELLCYFKHSCLRWKARSFNLGKLCSRTVQDTYAEPVLISHRRNNSYYQCHGWLSLWSSDSIYV</sequence>
<proteinExistence type="predicted"/>
<gene>
    <name evidence="1" type="ORF">RF11_09516</name>
</gene>